<evidence type="ECO:0000256" key="3">
    <source>
        <dbReference type="ARBA" id="ARBA00023136"/>
    </source>
</evidence>
<evidence type="ECO:0000259" key="4">
    <source>
        <dbReference type="Pfam" id="PF00100"/>
    </source>
</evidence>
<dbReference type="Proteomes" id="UP000518266">
    <property type="component" value="Unassembled WGS sequence"/>
</dbReference>
<evidence type="ECO:0000313" key="5">
    <source>
        <dbReference type="EMBL" id="KAF3847931.1"/>
    </source>
</evidence>
<dbReference type="GO" id="GO:0032190">
    <property type="term" value="F:acrosin binding"/>
    <property type="evidence" value="ECO:0007669"/>
    <property type="project" value="TreeGrafter"/>
</dbReference>
<keyword evidence="2" id="KW-1003">Cell membrane</keyword>
<protein>
    <recommendedName>
        <fullName evidence="4">ZP-C domain-containing protein</fullName>
    </recommendedName>
</protein>
<evidence type="ECO:0000256" key="1">
    <source>
        <dbReference type="ARBA" id="ARBA00004236"/>
    </source>
</evidence>
<dbReference type="GO" id="GO:0060468">
    <property type="term" value="P:prevention of polyspermy"/>
    <property type="evidence" value="ECO:0007669"/>
    <property type="project" value="TreeGrafter"/>
</dbReference>
<keyword evidence="6" id="KW-1185">Reference proteome</keyword>
<reference evidence="5 6" key="1">
    <citation type="submission" date="2020-03" db="EMBL/GenBank/DDBJ databases">
        <title>Dissostichus mawsoni Genome sequencing and assembly.</title>
        <authorList>
            <person name="Park H."/>
        </authorList>
    </citation>
    <scope>NUCLEOTIDE SEQUENCE [LARGE SCALE GENOMIC DNA]</scope>
    <source>
        <strain evidence="5">DM0001</strain>
        <tissue evidence="5">Muscle</tissue>
    </source>
</reference>
<name>A0A7J5YFZ1_DISMA</name>
<dbReference type="EMBL" id="JAAKFY010000013">
    <property type="protein sequence ID" value="KAF3847931.1"/>
    <property type="molecule type" value="Genomic_DNA"/>
</dbReference>
<dbReference type="InterPro" id="IPR055355">
    <property type="entry name" value="ZP-C"/>
</dbReference>
<accession>A0A7J5YFZ1</accession>
<dbReference type="PANTHER" id="PTHR23343:SF31">
    <property type="entry name" value="ZONA PELLUCIDA SPERM-BINDING PROTEIN 4"/>
    <property type="match status" value="1"/>
</dbReference>
<organism evidence="5 6">
    <name type="scientific">Dissostichus mawsoni</name>
    <name type="common">Antarctic cod</name>
    <dbReference type="NCBI Taxonomy" id="36200"/>
    <lineage>
        <taxon>Eukaryota</taxon>
        <taxon>Metazoa</taxon>
        <taxon>Chordata</taxon>
        <taxon>Craniata</taxon>
        <taxon>Vertebrata</taxon>
        <taxon>Euteleostomi</taxon>
        <taxon>Actinopterygii</taxon>
        <taxon>Neopterygii</taxon>
        <taxon>Teleostei</taxon>
        <taxon>Neoteleostei</taxon>
        <taxon>Acanthomorphata</taxon>
        <taxon>Eupercaria</taxon>
        <taxon>Perciformes</taxon>
        <taxon>Notothenioidei</taxon>
        <taxon>Nototheniidae</taxon>
        <taxon>Dissostichus</taxon>
    </lineage>
</organism>
<dbReference type="GO" id="GO:0005886">
    <property type="term" value="C:plasma membrane"/>
    <property type="evidence" value="ECO:0007669"/>
    <property type="project" value="UniProtKB-SubCell"/>
</dbReference>
<comment type="caution">
    <text evidence="5">The sequence shown here is derived from an EMBL/GenBank/DDBJ whole genome shotgun (WGS) entry which is preliminary data.</text>
</comment>
<dbReference type="OrthoDB" id="8919081at2759"/>
<gene>
    <name evidence="5" type="ORF">F7725_020959</name>
</gene>
<dbReference type="PANTHER" id="PTHR23343">
    <property type="entry name" value="ZONA PELLUCIDA SPERM-BINDING PROTEIN"/>
    <property type="match status" value="1"/>
</dbReference>
<dbReference type="GO" id="GO:0035805">
    <property type="term" value="C:egg coat"/>
    <property type="evidence" value="ECO:0007669"/>
    <property type="project" value="TreeGrafter"/>
</dbReference>
<dbReference type="InterPro" id="IPR042235">
    <property type="entry name" value="ZP-C_dom"/>
</dbReference>
<keyword evidence="3" id="KW-0472">Membrane</keyword>
<proteinExistence type="predicted"/>
<dbReference type="Gene3D" id="2.60.40.4100">
    <property type="entry name" value="Zona pellucida, ZP-C domain"/>
    <property type="match status" value="1"/>
</dbReference>
<dbReference type="AlphaFoldDB" id="A0A7J5YFZ1"/>
<dbReference type="GO" id="GO:0035804">
    <property type="term" value="F:structural constituent of egg coat"/>
    <property type="evidence" value="ECO:0007669"/>
    <property type="project" value="TreeGrafter"/>
</dbReference>
<dbReference type="InterPro" id="IPR051148">
    <property type="entry name" value="Zona_Pellucida_Domain_gp"/>
</dbReference>
<comment type="subcellular location">
    <subcellularLocation>
        <location evidence="1">Cell membrane</location>
    </subcellularLocation>
</comment>
<feature type="domain" description="ZP-C" evidence="4">
    <location>
        <begin position="13"/>
        <end position="83"/>
    </location>
</feature>
<evidence type="ECO:0000313" key="6">
    <source>
        <dbReference type="Proteomes" id="UP000518266"/>
    </source>
</evidence>
<sequence length="113" mass="12756">MLTYLPVLINQNSLIQSRCPFSGDSHQTGVLPVVPKVLKYPSLHKWFVVKMFSFVNPPAFENLVYFHCDIEISKGPDYLQSCSNKSRKLRRIAPGPEQSILYSVVSGGPLIYL</sequence>
<dbReference type="GO" id="GO:0007339">
    <property type="term" value="P:binding of sperm to zona pellucida"/>
    <property type="evidence" value="ECO:0007669"/>
    <property type="project" value="TreeGrafter"/>
</dbReference>
<evidence type="ECO:0000256" key="2">
    <source>
        <dbReference type="ARBA" id="ARBA00022475"/>
    </source>
</evidence>
<dbReference type="Pfam" id="PF00100">
    <property type="entry name" value="Zona_pellucida"/>
    <property type="match status" value="1"/>
</dbReference>